<evidence type="ECO:0000313" key="3">
    <source>
        <dbReference type="EMBL" id="GGK22307.1"/>
    </source>
</evidence>
<keyword evidence="2" id="KW-0732">Signal</keyword>
<dbReference type="Proteomes" id="UP000600449">
    <property type="component" value="Unassembled WGS sequence"/>
</dbReference>
<feature type="signal peptide" evidence="2">
    <location>
        <begin position="1"/>
        <end position="25"/>
    </location>
</feature>
<dbReference type="AlphaFoldDB" id="A0A917Q413"/>
<keyword evidence="4" id="KW-1185">Reference proteome</keyword>
<feature type="region of interest" description="Disordered" evidence="1">
    <location>
        <begin position="23"/>
        <end position="111"/>
    </location>
</feature>
<organism evidence="3 4">
    <name type="scientific">Salinarimonas ramus</name>
    <dbReference type="NCBI Taxonomy" id="690164"/>
    <lineage>
        <taxon>Bacteria</taxon>
        <taxon>Pseudomonadati</taxon>
        <taxon>Pseudomonadota</taxon>
        <taxon>Alphaproteobacteria</taxon>
        <taxon>Hyphomicrobiales</taxon>
        <taxon>Salinarimonadaceae</taxon>
        <taxon>Salinarimonas</taxon>
    </lineage>
</organism>
<proteinExistence type="predicted"/>
<reference evidence="3 4" key="1">
    <citation type="journal article" date="2014" name="Int. J. Syst. Evol. Microbiol.">
        <title>Complete genome sequence of Corynebacterium casei LMG S-19264T (=DSM 44701T), isolated from a smear-ripened cheese.</title>
        <authorList>
            <consortium name="US DOE Joint Genome Institute (JGI-PGF)"/>
            <person name="Walter F."/>
            <person name="Albersmeier A."/>
            <person name="Kalinowski J."/>
            <person name="Ruckert C."/>
        </authorList>
    </citation>
    <scope>NUCLEOTIDE SEQUENCE [LARGE SCALE GENOMIC DNA]</scope>
    <source>
        <strain evidence="3 4">CGMCC 1.9161</strain>
    </source>
</reference>
<name>A0A917Q413_9HYPH</name>
<feature type="chain" id="PRO_5037219024" evidence="2">
    <location>
        <begin position="26"/>
        <end position="111"/>
    </location>
</feature>
<sequence>MTRPPLAALAALLLTAPVLTPAALADDPPAADGRSAETGTPTTPDLPRSDTVIDAMPLFTGSTTQTGLDTPGLGDRPTPAEARRSGEIGETLMRPRGGSASGGKPDIPPER</sequence>
<comment type="caution">
    <text evidence="3">The sequence shown here is derived from an EMBL/GenBank/DDBJ whole genome shotgun (WGS) entry which is preliminary data.</text>
</comment>
<accession>A0A917Q413</accession>
<protein>
    <submittedName>
        <fullName evidence="3">Uncharacterized protein</fullName>
    </submittedName>
</protein>
<dbReference type="RefSeq" id="WP_188909484.1">
    <property type="nucleotide sequence ID" value="NZ_BMMF01000002.1"/>
</dbReference>
<dbReference type="EMBL" id="BMMF01000002">
    <property type="protein sequence ID" value="GGK22307.1"/>
    <property type="molecule type" value="Genomic_DNA"/>
</dbReference>
<feature type="compositionally biased region" description="Low complexity" evidence="1">
    <location>
        <begin position="23"/>
        <end position="32"/>
    </location>
</feature>
<evidence type="ECO:0000256" key="1">
    <source>
        <dbReference type="SAM" id="MobiDB-lite"/>
    </source>
</evidence>
<evidence type="ECO:0000313" key="4">
    <source>
        <dbReference type="Proteomes" id="UP000600449"/>
    </source>
</evidence>
<evidence type="ECO:0000256" key="2">
    <source>
        <dbReference type="SAM" id="SignalP"/>
    </source>
</evidence>
<gene>
    <name evidence="3" type="ORF">GCM10011322_06230</name>
</gene>